<evidence type="ECO:0008006" key="3">
    <source>
        <dbReference type="Google" id="ProtNLM"/>
    </source>
</evidence>
<gene>
    <name evidence="1" type="ORF">MRS75_24760</name>
</gene>
<protein>
    <recommendedName>
        <fullName evidence="3">Transcriptional regulator</fullName>
    </recommendedName>
</protein>
<dbReference type="AlphaFoldDB" id="A0AAE3QKZ3"/>
<name>A0AAE3QKZ3_9HYPH</name>
<organism evidence="1 2">
    <name type="scientific">Ferirhizobium litorale</name>
    <dbReference type="NCBI Taxonomy" id="2927786"/>
    <lineage>
        <taxon>Bacteria</taxon>
        <taxon>Pseudomonadati</taxon>
        <taxon>Pseudomonadota</taxon>
        <taxon>Alphaproteobacteria</taxon>
        <taxon>Hyphomicrobiales</taxon>
        <taxon>Rhizobiaceae</taxon>
        <taxon>Ferirhizobium</taxon>
    </lineage>
</organism>
<dbReference type="RefSeq" id="WP_311788302.1">
    <property type="nucleotide sequence ID" value="NZ_JALDYY010000015.1"/>
</dbReference>
<dbReference type="InterPro" id="IPR010982">
    <property type="entry name" value="Lambda_DNA-bd_dom_sf"/>
</dbReference>
<dbReference type="GO" id="GO:0003677">
    <property type="term" value="F:DNA binding"/>
    <property type="evidence" value="ECO:0007669"/>
    <property type="project" value="InterPro"/>
</dbReference>
<sequence length="76" mass="8493">MRTAIAEKSPLAADIIGWRERIGISTPQAAKIIGVSLPTFQGWQKNRTCPHEKLLRIAMAAIEADFQARERVENGY</sequence>
<dbReference type="EMBL" id="JALDYZ010000034">
    <property type="protein sequence ID" value="MDI7925251.1"/>
    <property type="molecule type" value="Genomic_DNA"/>
</dbReference>
<evidence type="ECO:0000313" key="2">
    <source>
        <dbReference type="Proteomes" id="UP001161580"/>
    </source>
</evidence>
<evidence type="ECO:0000313" key="1">
    <source>
        <dbReference type="EMBL" id="MDI7925251.1"/>
    </source>
</evidence>
<dbReference type="Gene3D" id="1.10.260.40">
    <property type="entry name" value="lambda repressor-like DNA-binding domains"/>
    <property type="match status" value="1"/>
</dbReference>
<accession>A0AAE3QKZ3</accession>
<dbReference type="Proteomes" id="UP001161580">
    <property type="component" value="Unassembled WGS sequence"/>
</dbReference>
<keyword evidence="2" id="KW-1185">Reference proteome</keyword>
<comment type="caution">
    <text evidence="1">The sequence shown here is derived from an EMBL/GenBank/DDBJ whole genome shotgun (WGS) entry which is preliminary data.</text>
</comment>
<reference evidence="1" key="1">
    <citation type="submission" date="2022-03" db="EMBL/GenBank/DDBJ databases">
        <title>Fererhizobium litorale gen. nov., sp. nov., isolated from sandy sediments of the Sea of Japan seashore.</title>
        <authorList>
            <person name="Romanenko L."/>
            <person name="Kurilenko V."/>
            <person name="Otstavnykh N."/>
            <person name="Svetashev V."/>
            <person name="Tekutyeva L."/>
            <person name="Isaeva M."/>
            <person name="Mikhailov V."/>
        </authorList>
    </citation>
    <scope>NUCLEOTIDE SEQUENCE</scope>
    <source>
        <strain evidence="1">KMM 9576</strain>
    </source>
</reference>
<proteinExistence type="predicted"/>
<dbReference type="SUPFAM" id="SSF47413">
    <property type="entry name" value="lambda repressor-like DNA-binding domains"/>
    <property type="match status" value="1"/>
</dbReference>